<dbReference type="EMBL" id="JANPWB010000011">
    <property type="protein sequence ID" value="KAJ1130080.1"/>
    <property type="molecule type" value="Genomic_DNA"/>
</dbReference>
<feature type="compositionally biased region" description="Basic and acidic residues" evidence="1">
    <location>
        <begin position="43"/>
        <end position="60"/>
    </location>
</feature>
<dbReference type="AlphaFoldDB" id="A0AAV7PPR8"/>
<accession>A0AAV7PPR8</accession>
<proteinExistence type="predicted"/>
<name>A0AAV7PPR8_PLEWA</name>
<organism evidence="2 3">
    <name type="scientific">Pleurodeles waltl</name>
    <name type="common">Iberian ribbed newt</name>
    <dbReference type="NCBI Taxonomy" id="8319"/>
    <lineage>
        <taxon>Eukaryota</taxon>
        <taxon>Metazoa</taxon>
        <taxon>Chordata</taxon>
        <taxon>Craniata</taxon>
        <taxon>Vertebrata</taxon>
        <taxon>Euteleostomi</taxon>
        <taxon>Amphibia</taxon>
        <taxon>Batrachia</taxon>
        <taxon>Caudata</taxon>
        <taxon>Salamandroidea</taxon>
        <taxon>Salamandridae</taxon>
        <taxon>Pleurodelinae</taxon>
        <taxon>Pleurodeles</taxon>
    </lineage>
</organism>
<comment type="caution">
    <text evidence="2">The sequence shown here is derived from an EMBL/GenBank/DDBJ whole genome shotgun (WGS) entry which is preliminary data.</text>
</comment>
<reference evidence="2" key="1">
    <citation type="journal article" date="2022" name="bioRxiv">
        <title>Sequencing and chromosome-scale assembly of the giantPleurodeles waltlgenome.</title>
        <authorList>
            <person name="Brown T."/>
            <person name="Elewa A."/>
            <person name="Iarovenko S."/>
            <person name="Subramanian E."/>
            <person name="Araus A.J."/>
            <person name="Petzold A."/>
            <person name="Susuki M."/>
            <person name="Suzuki K.-i.T."/>
            <person name="Hayashi T."/>
            <person name="Toyoda A."/>
            <person name="Oliveira C."/>
            <person name="Osipova E."/>
            <person name="Leigh N.D."/>
            <person name="Simon A."/>
            <person name="Yun M.H."/>
        </authorList>
    </citation>
    <scope>NUCLEOTIDE SEQUENCE</scope>
    <source>
        <strain evidence="2">20211129_DDA</strain>
        <tissue evidence="2">Liver</tissue>
    </source>
</reference>
<protein>
    <submittedName>
        <fullName evidence="2">Uncharacterized protein</fullName>
    </submittedName>
</protein>
<keyword evidence="3" id="KW-1185">Reference proteome</keyword>
<dbReference type="Proteomes" id="UP001066276">
    <property type="component" value="Chromosome 7"/>
</dbReference>
<sequence length="140" mass="15636">MVPTCAAATLVEPEEVNHRTNPGGLREEQREMRCSNSPASGCLREESTVKTEGGAEKDASGRPGATTEHIVPIGDKRTMEDTEPLHVYKYEEPLFKDDARIYTCEPRSWAATRGLLHMCCVHVLAFQCSLPCFWNWGEPL</sequence>
<feature type="region of interest" description="Disordered" evidence="1">
    <location>
        <begin position="15"/>
        <end position="78"/>
    </location>
</feature>
<evidence type="ECO:0000313" key="3">
    <source>
        <dbReference type="Proteomes" id="UP001066276"/>
    </source>
</evidence>
<evidence type="ECO:0000313" key="2">
    <source>
        <dbReference type="EMBL" id="KAJ1130080.1"/>
    </source>
</evidence>
<evidence type="ECO:0000256" key="1">
    <source>
        <dbReference type="SAM" id="MobiDB-lite"/>
    </source>
</evidence>
<gene>
    <name evidence="2" type="ORF">NDU88_008436</name>
</gene>